<accession>A0ABX4XNZ6</accession>
<keyword evidence="2" id="KW-0680">Restriction system</keyword>
<evidence type="ECO:0000256" key="3">
    <source>
        <dbReference type="ARBA" id="ARBA00023125"/>
    </source>
</evidence>
<keyword evidence="6" id="KW-1185">Reference proteome</keyword>
<dbReference type="Pfam" id="PF01420">
    <property type="entry name" value="Methylase_S"/>
    <property type="match status" value="1"/>
</dbReference>
<organism evidence="5 6">
    <name type="scientific">Listeria newyorkensis</name>
    <dbReference type="NCBI Taxonomy" id="1497681"/>
    <lineage>
        <taxon>Bacteria</taxon>
        <taxon>Bacillati</taxon>
        <taxon>Bacillota</taxon>
        <taxon>Bacilli</taxon>
        <taxon>Bacillales</taxon>
        <taxon>Listeriaceae</taxon>
        <taxon>Listeria</taxon>
    </lineage>
</organism>
<comment type="similarity">
    <text evidence="1">Belongs to the type-I restriction system S methylase family.</text>
</comment>
<proteinExistence type="inferred from homology"/>
<dbReference type="SUPFAM" id="SSF116734">
    <property type="entry name" value="DNA methylase specificity domain"/>
    <property type="match status" value="1"/>
</dbReference>
<dbReference type="InterPro" id="IPR044946">
    <property type="entry name" value="Restrct_endonuc_typeI_TRD_sf"/>
</dbReference>
<reference evidence="5 6" key="1">
    <citation type="submission" date="2016-11" db="EMBL/GenBank/DDBJ databases">
        <title>Whole Genome Sequence of Listeria newyorkensis.</title>
        <authorList>
            <person name="Frink S."/>
            <person name="Morales C."/>
            <person name="Kiang D."/>
        </authorList>
    </citation>
    <scope>NUCLEOTIDE SEQUENCE [LARGE SCALE GENOMIC DNA]</scope>
    <source>
        <strain evidence="5 6">F1604011-044</strain>
    </source>
</reference>
<evidence type="ECO:0000259" key="4">
    <source>
        <dbReference type="Pfam" id="PF01420"/>
    </source>
</evidence>
<dbReference type="PANTHER" id="PTHR30408">
    <property type="entry name" value="TYPE-1 RESTRICTION ENZYME ECOKI SPECIFICITY PROTEIN"/>
    <property type="match status" value="1"/>
</dbReference>
<evidence type="ECO:0000313" key="6">
    <source>
        <dbReference type="Proteomes" id="UP000236500"/>
    </source>
</evidence>
<evidence type="ECO:0000256" key="1">
    <source>
        <dbReference type="ARBA" id="ARBA00010923"/>
    </source>
</evidence>
<feature type="domain" description="Type I restriction modification DNA specificity" evidence="4">
    <location>
        <begin position="31"/>
        <end position="167"/>
    </location>
</feature>
<dbReference type="InterPro" id="IPR000055">
    <property type="entry name" value="Restrct_endonuc_typeI_TRD"/>
</dbReference>
<sequence length="240" mass="27801">MSINNTSNKSFFETSGWDIYPFEAILNDNTRRGAKIKKQDYQKVGNFPIVDQGKSYIAGYTNEKEGLYTGNPVILFGDHTKIIKYVDFPLYLGADGVKLLEITNERACAKYVYYFLKTVKLPSIGYSRHYKYLKDVEIPLPSRSVQRKIVKILDSAEMLIEKRHQQVQELDNLLKNVFYDIFGDPDVINTKYPQKELREFGRIITGNTPSRKDESNFGEAIEWIKSDNIVLNPKSWTKFN</sequence>
<name>A0ABX4XNZ6_9LIST</name>
<dbReference type="EMBL" id="MPDH01000003">
    <property type="protein sequence ID" value="PNP93789.1"/>
    <property type="molecule type" value="Genomic_DNA"/>
</dbReference>
<dbReference type="InterPro" id="IPR052021">
    <property type="entry name" value="Type-I_RS_S_subunit"/>
</dbReference>
<gene>
    <name evidence="5" type="ORF">BMT55_03180</name>
</gene>
<dbReference type="Proteomes" id="UP000236500">
    <property type="component" value="Unassembled WGS sequence"/>
</dbReference>
<dbReference type="PANTHER" id="PTHR30408:SF12">
    <property type="entry name" value="TYPE I RESTRICTION ENZYME MJAVIII SPECIFICITY SUBUNIT"/>
    <property type="match status" value="1"/>
</dbReference>
<comment type="caution">
    <text evidence="5">The sequence shown here is derived from an EMBL/GenBank/DDBJ whole genome shotgun (WGS) entry which is preliminary data.</text>
</comment>
<dbReference type="Gene3D" id="3.90.220.20">
    <property type="entry name" value="DNA methylase specificity domains"/>
    <property type="match status" value="2"/>
</dbReference>
<protein>
    <recommendedName>
        <fullName evidence="4">Type I restriction modification DNA specificity domain-containing protein</fullName>
    </recommendedName>
</protein>
<keyword evidence="3" id="KW-0238">DNA-binding</keyword>
<evidence type="ECO:0000256" key="2">
    <source>
        <dbReference type="ARBA" id="ARBA00022747"/>
    </source>
</evidence>
<evidence type="ECO:0000313" key="5">
    <source>
        <dbReference type="EMBL" id="PNP93789.1"/>
    </source>
</evidence>